<reference evidence="2" key="2">
    <citation type="submission" date="2020-11" db="EMBL/GenBank/DDBJ databases">
        <authorList>
            <person name="McCartney M.A."/>
            <person name="Auch B."/>
            <person name="Kono T."/>
            <person name="Mallez S."/>
            <person name="Becker A."/>
            <person name="Gohl D.M."/>
            <person name="Silverstein K.A.T."/>
            <person name="Koren S."/>
            <person name="Bechman K.B."/>
            <person name="Herman A."/>
            <person name="Abrahante J.E."/>
            <person name="Garbe J."/>
        </authorList>
    </citation>
    <scope>NUCLEOTIDE SEQUENCE</scope>
    <source>
        <strain evidence="2">Duluth1</strain>
        <tissue evidence="2">Whole animal</tissue>
    </source>
</reference>
<organism evidence="2 3">
    <name type="scientific">Dreissena polymorpha</name>
    <name type="common">Zebra mussel</name>
    <name type="synonym">Mytilus polymorpha</name>
    <dbReference type="NCBI Taxonomy" id="45954"/>
    <lineage>
        <taxon>Eukaryota</taxon>
        <taxon>Metazoa</taxon>
        <taxon>Spiralia</taxon>
        <taxon>Lophotrochozoa</taxon>
        <taxon>Mollusca</taxon>
        <taxon>Bivalvia</taxon>
        <taxon>Autobranchia</taxon>
        <taxon>Heteroconchia</taxon>
        <taxon>Euheterodonta</taxon>
        <taxon>Imparidentia</taxon>
        <taxon>Neoheterodontei</taxon>
        <taxon>Myida</taxon>
        <taxon>Dreissenoidea</taxon>
        <taxon>Dreissenidae</taxon>
        <taxon>Dreissena</taxon>
    </lineage>
</organism>
<comment type="caution">
    <text evidence="2">The sequence shown here is derived from an EMBL/GenBank/DDBJ whole genome shotgun (WGS) entry which is preliminary data.</text>
</comment>
<sequence length="66" mass="6971">MAMDSETPDQSMALGTGLVICHGDRSSPPGTGPVTGPWNRAPVRSETEIDVVLHHQNILPPLPQTG</sequence>
<dbReference type="AlphaFoldDB" id="A0A9D4K0Z9"/>
<dbReference type="Proteomes" id="UP000828390">
    <property type="component" value="Unassembled WGS sequence"/>
</dbReference>
<feature type="compositionally biased region" description="Low complexity" evidence="1">
    <location>
        <begin position="28"/>
        <end position="37"/>
    </location>
</feature>
<name>A0A9D4K0Z9_DREPO</name>
<accession>A0A9D4K0Z9</accession>
<feature type="region of interest" description="Disordered" evidence="1">
    <location>
        <begin position="1"/>
        <end position="42"/>
    </location>
</feature>
<evidence type="ECO:0000256" key="1">
    <source>
        <dbReference type="SAM" id="MobiDB-lite"/>
    </source>
</evidence>
<proteinExistence type="predicted"/>
<keyword evidence="3" id="KW-1185">Reference proteome</keyword>
<reference evidence="2" key="1">
    <citation type="journal article" date="2019" name="bioRxiv">
        <title>The Genome of the Zebra Mussel, Dreissena polymorpha: A Resource for Invasive Species Research.</title>
        <authorList>
            <person name="McCartney M.A."/>
            <person name="Auch B."/>
            <person name="Kono T."/>
            <person name="Mallez S."/>
            <person name="Zhang Y."/>
            <person name="Obille A."/>
            <person name="Becker A."/>
            <person name="Abrahante J.E."/>
            <person name="Garbe J."/>
            <person name="Badalamenti J.P."/>
            <person name="Herman A."/>
            <person name="Mangelson H."/>
            <person name="Liachko I."/>
            <person name="Sullivan S."/>
            <person name="Sone E.D."/>
            <person name="Koren S."/>
            <person name="Silverstein K.A.T."/>
            <person name="Beckman K.B."/>
            <person name="Gohl D.M."/>
        </authorList>
    </citation>
    <scope>NUCLEOTIDE SEQUENCE</scope>
    <source>
        <strain evidence="2">Duluth1</strain>
        <tissue evidence="2">Whole animal</tissue>
    </source>
</reference>
<dbReference type="EMBL" id="JAIWYP010000005">
    <property type="protein sequence ID" value="KAH3827992.1"/>
    <property type="molecule type" value="Genomic_DNA"/>
</dbReference>
<evidence type="ECO:0000313" key="2">
    <source>
        <dbReference type="EMBL" id="KAH3827992.1"/>
    </source>
</evidence>
<evidence type="ECO:0000313" key="3">
    <source>
        <dbReference type="Proteomes" id="UP000828390"/>
    </source>
</evidence>
<gene>
    <name evidence="2" type="ORF">DPMN_129940</name>
</gene>
<protein>
    <submittedName>
        <fullName evidence="2">Uncharacterized protein</fullName>
    </submittedName>
</protein>